<comment type="caution">
    <text evidence="15">The sequence shown here is derived from an EMBL/GenBank/DDBJ whole genome shotgun (WGS) entry which is preliminary data.</text>
</comment>
<reference evidence="15" key="1">
    <citation type="submission" date="2020-03" db="EMBL/GenBank/DDBJ databases">
        <authorList>
            <person name="Weist P."/>
        </authorList>
    </citation>
    <scope>NUCLEOTIDE SEQUENCE</scope>
</reference>
<dbReference type="EMBL" id="CADEAL010004213">
    <property type="protein sequence ID" value="CAB1454410.1"/>
    <property type="molecule type" value="Genomic_DNA"/>
</dbReference>
<dbReference type="FunFam" id="1.10.3330.10:FF:000001">
    <property type="entry name" value="2-oxo-4-hydroxy-4-carboxy-5-ureidoimidazoline decarboxylase"/>
    <property type="match status" value="1"/>
</dbReference>
<evidence type="ECO:0000259" key="14">
    <source>
        <dbReference type="Pfam" id="PF09349"/>
    </source>
</evidence>
<proteinExistence type="inferred from homology"/>
<dbReference type="NCBIfam" id="TIGR03164">
    <property type="entry name" value="UHCUDC"/>
    <property type="match status" value="1"/>
</dbReference>
<evidence type="ECO:0000256" key="7">
    <source>
        <dbReference type="ARBA" id="ARBA00022631"/>
    </source>
</evidence>
<dbReference type="Gene3D" id="1.10.3330.10">
    <property type="entry name" value="Oxo-4-hydroxy-4-carboxy-5-ureidoimidazoline decarboxylase"/>
    <property type="match status" value="1"/>
</dbReference>
<evidence type="ECO:0000256" key="4">
    <source>
        <dbReference type="ARBA" id="ARBA00004754"/>
    </source>
</evidence>
<organism evidence="15 16">
    <name type="scientific">Pleuronectes platessa</name>
    <name type="common">European plaice</name>
    <dbReference type="NCBI Taxonomy" id="8262"/>
    <lineage>
        <taxon>Eukaryota</taxon>
        <taxon>Metazoa</taxon>
        <taxon>Chordata</taxon>
        <taxon>Craniata</taxon>
        <taxon>Vertebrata</taxon>
        <taxon>Euteleostomi</taxon>
        <taxon>Actinopterygii</taxon>
        <taxon>Neopterygii</taxon>
        <taxon>Teleostei</taxon>
        <taxon>Neoteleostei</taxon>
        <taxon>Acanthomorphata</taxon>
        <taxon>Carangaria</taxon>
        <taxon>Pleuronectiformes</taxon>
        <taxon>Pleuronectoidei</taxon>
        <taxon>Pleuronectidae</taxon>
        <taxon>Pleuronectes</taxon>
    </lineage>
</organism>
<evidence type="ECO:0000256" key="9">
    <source>
        <dbReference type="ARBA" id="ARBA00023140"/>
    </source>
</evidence>
<dbReference type="SUPFAM" id="SSF158694">
    <property type="entry name" value="UraD-Like"/>
    <property type="match status" value="1"/>
</dbReference>
<dbReference type="InterPro" id="IPR018020">
    <property type="entry name" value="OHCU_decarboxylase"/>
</dbReference>
<evidence type="ECO:0000256" key="1">
    <source>
        <dbReference type="ARBA" id="ARBA00001163"/>
    </source>
</evidence>
<protein>
    <recommendedName>
        <fullName evidence="13">2-oxo-4-hydroxy-4-carboxy-5-ureidoimidazoline decarboxylase</fullName>
        <ecNumber evidence="6">4.1.1.97</ecNumber>
    </recommendedName>
    <alternativeName>
        <fullName evidence="12">Parahox neighbor</fullName>
    </alternativeName>
    <alternativeName>
        <fullName evidence="11">Ureidoimidazoline (2-oxo-4-hydroxy-4-carboxy-5-) decarboxylase</fullName>
    </alternativeName>
</protein>
<evidence type="ECO:0000256" key="3">
    <source>
        <dbReference type="ARBA" id="ARBA00004275"/>
    </source>
</evidence>
<dbReference type="GO" id="GO:0051997">
    <property type="term" value="F:2-oxo-4-hydroxy-4-carboxy-5-ureidoimidazoline decarboxylase activity"/>
    <property type="evidence" value="ECO:0007669"/>
    <property type="project" value="UniProtKB-EC"/>
</dbReference>
<dbReference type="GO" id="GO:0006144">
    <property type="term" value="P:purine nucleobase metabolic process"/>
    <property type="evidence" value="ECO:0007669"/>
    <property type="project" value="UniProtKB-KW"/>
</dbReference>
<dbReference type="InterPro" id="IPR017580">
    <property type="entry name" value="OHCU_decarboxylase-1"/>
</dbReference>
<evidence type="ECO:0000256" key="12">
    <source>
        <dbReference type="ARBA" id="ARBA00032116"/>
    </source>
</evidence>
<dbReference type="EC" id="4.1.1.97" evidence="6"/>
<evidence type="ECO:0000256" key="13">
    <source>
        <dbReference type="ARBA" id="ARBA00071134"/>
    </source>
</evidence>
<dbReference type="AlphaFoldDB" id="A0A9N7Z7T6"/>
<evidence type="ECO:0000256" key="10">
    <source>
        <dbReference type="ARBA" id="ARBA00023239"/>
    </source>
</evidence>
<evidence type="ECO:0000256" key="8">
    <source>
        <dbReference type="ARBA" id="ARBA00022793"/>
    </source>
</evidence>
<feature type="domain" description="Oxo-4-hydroxy-4-carboxy-5-ureidoimidazoline decarboxylase" evidence="14">
    <location>
        <begin position="93"/>
        <end position="249"/>
    </location>
</feature>
<evidence type="ECO:0000256" key="6">
    <source>
        <dbReference type="ARBA" id="ARBA00012257"/>
    </source>
</evidence>
<accession>A0A9N7Z7T6</accession>
<dbReference type="Proteomes" id="UP001153269">
    <property type="component" value="Unassembled WGS sequence"/>
</dbReference>
<evidence type="ECO:0000256" key="11">
    <source>
        <dbReference type="ARBA" id="ARBA00030624"/>
    </source>
</evidence>
<dbReference type="PANTHER" id="PTHR43466:SF1">
    <property type="entry name" value="2-OXO-4-HYDROXY-4-CARBOXY-5-UREIDOIMIDAZOLINE DECARBOXYLASE-RELATED"/>
    <property type="match status" value="1"/>
</dbReference>
<gene>
    <name evidence="15" type="ORF">PLEPLA_LOCUS42176</name>
</gene>
<dbReference type="GO" id="GO:0005777">
    <property type="term" value="C:peroxisome"/>
    <property type="evidence" value="ECO:0007669"/>
    <property type="project" value="UniProtKB-SubCell"/>
</dbReference>
<evidence type="ECO:0000313" key="15">
    <source>
        <dbReference type="EMBL" id="CAB1454410.1"/>
    </source>
</evidence>
<name>A0A9N7Z7T6_PLEPL</name>
<comment type="catalytic activity">
    <reaction evidence="1">
        <text>5-hydroxy-2-oxo-4-ureido-2,5-dihydro-1H-imidazole-5-carboxylate + H(+) = (S)-allantoin + CO2</text>
        <dbReference type="Rhea" id="RHEA:26301"/>
        <dbReference type="ChEBI" id="CHEBI:15378"/>
        <dbReference type="ChEBI" id="CHEBI:15678"/>
        <dbReference type="ChEBI" id="CHEBI:16526"/>
        <dbReference type="ChEBI" id="CHEBI:58639"/>
        <dbReference type="EC" id="4.1.1.97"/>
    </reaction>
</comment>
<sequence length="260" mass="29239">MWRSQTGNQRWRWNLKVNPKVTKSASGNKYHKKHTHESSTARFAAPSCLEINLHLKASRAWFCVHQCIDLGGVQRLSLQQLGTHVDMDIGTVNALSYEDFGNIFGNVVEKCPIIAAAVWSSRPFASFSALEAAFNEFMDALPESGKEGILRCHPDLAGRDLQSGTLTKESLEEQAGAGLDALESSESSSMARLNEHYKERFGFPFVICARMNDKKNILRQLSERCQHERTVERAHGIEEVKKICRLRLQGLVCHDAQNKL</sequence>
<keyword evidence="7" id="KW-0659">Purine metabolism</keyword>
<evidence type="ECO:0000313" key="16">
    <source>
        <dbReference type="Proteomes" id="UP001153269"/>
    </source>
</evidence>
<keyword evidence="8" id="KW-0210">Decarboxylase</keyword>
<comment type="subcellular location">
    <subcellularLocation>
        <location evidence="3">Peroxisome</location>
    </subcellularLocation>
</comment>
<keyword evidence="16" id="KW-1185">Reference proteome</keyword>
<dbReference type="InterPro" id="IPR036778">
    <property type="entry name" value="OHCU_decarboxylase_sf"/>
</dbReference>
<keyword evidence="10" id="KW-0456">Lyase</keyword>
<comment type="function">
    <text evidence="2">Catalyzes the stereoselective decarboxylation of 2-oxo-4-hydroxy-4-carboxy-5-ureidoimidazoline (OHCU) to (S)-allantoin.</text>
</comment>
<evidence type="ECO:0000256" key="2">
    <source>
        <dbReference type="ARBA" id="ARBA00002506"/>
    </source>
</evidence>
<dbReference type="PANTHER" id="PTHR43466">
    <property type="entry name" value="2-OXO-4-HYDROXY-4-CARBOXY-5-UREIDOIMIDAZOLINE DECARBOXYLASE-RELATED"/>
    <property type="match status" value="1"/>
</dbReference>
<dbReference type="GO" id="GO:0019628">
    <property type="term" value="P:urate catabolic process"/>
    <property type="evidence" value="ECO:0007669"/>
    <property type="project" value="TreeGrafter"/>
</dbReference>
<evidence type="ECO:0000256" key="5">
    <source>
        <dbReference type="ARBA" id="ARBA00005793"/>
    </source>
</evidence>
<comment type="pathway">
    <text evidence="4">Purine metabolism; urate degradation; (S)-allantoin from urate: step 3/3.</text>
</comment>
<keyword evidence="9" id="KW-0576">Peroxisome</keyword>
<comment type="similarity">
    <text evidence="5">Belongs to the OHCU decarboxylase family.</text>
</comment>
<dbReference type="Pfam" id="PF09349">
    <property type="entry name" value="OHCU_decarbox"/>
    <property type="match status" value="1"/>
</dbReference>
<dbReference type="GO" id="GO:0000255">
    <property type="term" value="P:allantoin metabolic process"/>
    <property type="evidence" value="ECO:0007669"/>
    <property type="project" value="InterPro"/>
</dbReference>